<evidence type="ECO:0000256" key="1">
    <source>
        <dbReference type="ARBA" id="ARBA00004202"/>
    </source>
</evidence>
<dbReference type="SMART" id="SM00382">
    <property type="entry name" value="AAA"/>
    <property type="match status" value="1"/>
</dbReference>
<dbReference type="EMBL" id="JAGYPE010000002">
    <property type="protein sequence ID" value="MBS4181404.1"/>
    <property type="molecule type" value="Genomic_DNA"/>
</dbReference>
<gene>
    <name evidence="10" type="ORF">KHB02_08405</name>
</gene>
<dbReference type="GO" id="GO:0015424">
    <property type="term" value="F:ABC-type amino acid transporter activity"/>
    <property type="evidence" value="ECO:0007669"/>
    <property type="project" value="InterPro"/>
</dbReference>
<dbReference type="PIRSF" id="PIRSF039085">
    <property type="entry name" value="ABC_ATPase_HisP"/>
    <property type="match status" value="1"/>
</dbReference>
<evidence type="ECO:0000256" key="3">
    <source>
        <dbReference type="ARBA" id="ARBA00022448"/>
    </source>
</evidence>
<evidence type="ECO:0000259" key="9">
    <source>
        <dbReference type="PROSITE" id="PS50893"/>
    </source>
</evidence>
<dbReference type="GO" id="GO:0005886">
    <property type="term" value="C:plasma membrane"/>
    <property type="evidence" value="ECO:0007669"/>
    <property type="project" value="UniProtKB-SubCell"/>
</dbReference>
<reference evidence="10" key="1">
    <citation type="submission" date="2021-05" db="EMBL/GenBank/DDBJ databases">
        <title>Novel Bacillus species.</title>
        <authorList>
            <person name="Liu G."/>
        </authorList>
    </citation>
    <scope>NUCLEOTIDE SEQUENCE</scope>
    <source>
        <strain evidence="10">FJAT-50051</strain>
    </source>
</reference>
<dbReference type="PROSITE" id="PS50893">
    <property type="entry name" value="ABC_TRANSPORTER_2"/>
    <property type="match status" value="1"/>
</dbReference>
<comment type="caution">
    <text evidence="10">The sequence shown here is derived from an EMBL/GenBank/DDBJ whole genome shotgun (WGS) entry which is preliminary data.</text>
</comment>
<keyword evidence="7" id="KW-0029">Amino-acid transport</keyword>
<proteinExistence type="inferred from homology"/>
<evidence type="ECO:0000313" key="10">
    <source>
        <dbReference type="EMBL" id="MBS4181404.1"/>
    </source>
</evidence>
<dbReference type="InterPro" id="IPR030679">
    <property type="entry name" value="ABC_ATPase_HisP-typ"/>
</dbReference>
<dbReference type="Gene3D" id="3.40.50.300">
    <property type="entry name" value="P-loop containing nucleotide triphosphate hydrolases"/>
    <property type="match status" value="1"/>
</dbReference>
<evidence type="ECO:0000256" key="2">
    <source>
        <dbReference type="ARBA" id="ARBA00005417"/>
    </source>
</evidence>
<keyword evidence="6 10" id="KW-0067">ATP-binding</keyword>
<dbReference type="PANTHER" id="PTHR43166:SF9">
    <property type="entry name" value="GLUTAMATE_ASPARTATE IMPORT ATP-BINDING PROTEIN GLTL"/>
    <property type="match status" value="1"/>
</dbReference>
<organism evidence="10">
    <name type="scientific">Neobacillus citreus</name>
    <dbReference type="NCBI Taxonomy" id="2833578"/>
    <lineage>
        <taxon>Bacteria</taxon>
        <taxon>Bacillati</taxon>
        <taxon>Bacillota</taxon>
        <taxon>Bacilli</taxon>
        <taxon>Bacillales</taxon>
        <taxon>Bacillaceae</taxon>
        <taxon>Neobacillus</taxon>
    </lineage>
</organism>
<accession>A0A942Y8Q5</accession>
<dbReference type="GO" id="GO:0005524">
    <property type="term" value="F:ATP binding"/>
    <property type="evidence" value="ECO:0007669"/>
    <property type="project" value="UniProtKB-KW"/>
</dbReference>
<keyword evidence="4" id="KW-1003">Cell membrane</keyword>
<dbReference type="InterPro" id="IPR003439">
    <property type="entry name" value="ABC_transporter-like_ATP-bd"/>
</dbReference>
<sequence>MSDAGNLDQQAQSATETSAPVLELRRLRKRFGDHEVLRGIDLTVYRHQVICVIGASGSGKSTLLKTVNLLEGIDDGEILLQGTDIADPRIDVDATRARIGVVFQQFNLFPHMSVLDNVTLASRQVHGIGRSAAEATARRLLDRIGLADFAGAYPDRLSGGQQQRVAIVRAIASDPELLLLDEVTSALDPQLVGEVLDLVTELKRQGSTILMTTHEMHFARNVADRIVFLHRGEVVEQGAPADVLDAPRHPALVEFLSRVHA</sequence>
<name>A0A942Y8Q5_9BACI</name>
<dbReference type="InterPro" id="IPR050086">
    <property type="entry name" value="MetN_ABC_transporter-like"/>
</dbReference>
<dbReference type="InterPro" id="IPR017871">
    <property type="entry name" value="ABC_transporter-like_CS"/>
</dbReference>
<comment type="similarity">
    <text evidence="2">Belongs to the ABC transporter superfamily.</text>
</comment>
<dbReference type="SUPFAM" id="SSF52540">
    <property type="entry name" value="P-loop containing nucleoside triphosphate hydrolases"/>
    <property type="match status" value="1"/>
</dbReference>
<dbReference type="InterPro" id="IPR027417">
    <property type="entry name" value="P-loop_NTPase"/>
</dbReference>
<evidence type="ECO:0000256" key="5">
    <source>
        <dbReference type="ARBA" id="ARBA00022741"/>
    </source>
</evidence>
<keyword evidence="5" id="KW-0547">Nucleotide-binding</keyword>
<dbReference type="Pfam" id="PF00005">
    <property type="entry name" value="ABC_tran"/>
    <property type="match status" value="1"/>
</dbReference>
<protein>
    <submittedName>
        <fullName evidence="10">Amino acid ABC transporter ATP-binding protein</fullName>
    </submittedName>
</protein>
<comment type="subcellular location">
    <subcellularLocation>
        <location evidence="1">Cell membrane</location>
        <topology evidence="1">Peripheral membrane protein</topology>
    </subcellularLocation>
</comment>
<dbReference type="GO" id="GO:0016887">
    <property type="term" value="F:ATP hydrolysis activity"/>
    <property type="evidence" value="ECO:0007669"/>
    <property type="project" value="InterPro"/>
</dbReference>
<evidence type="ECO:0000256" key="7">
    <source>
        <dbReference type="ARBA" id="ARBA00022970"/>
    </source>
</evidence>
<evidence type="ECO:0000256" key="6">
    <source>
        <dbReference type="ARBA" id="ARBA00022840"/>
    </source>
</evidence>
<keyword evidence="3" id="KW-0813">Transport</keyword>
<dbReference type="PANTHER" id="PTHR43166">
    <property type="entry name" value="AMINO ACID IMPORT ATP-BINDING PROTEIN"/>
    <property type="match status" value="1"/>
</dbReference>
<dbReference type="PROSITE" id="PS00211">
    <property type="entry name" value="ABC_TRANSPORTER_1"/>
    <property type="match status" value="1"/>
</dbReference>
<feature type="domain" description="ABC transporter" evidence="9">
    <location>
        <begin position="22"/>
        <end position="256"/>
    </location>
</feature>
<dbReference type="AlphaFoldDB" id="A0A942Y8Q5"/>
<evidence type="ECO:0000256" key="4">
    <source>
        <dbReference type="ARBA" id="ARBA00022475"/>
    </source>
</evidence>
<evidence type="ECO:0000256" key="8">
    <source>
        <dbReference type="ARBA" id="ARBA00023136"/>
    </source>
</evidence>
<dbReference type="InterPro" id="IPR003593">
    <property type="entry name" value="AAA+_ATPase"/>
</dbReference>
<keyword evidence="8" id="KW-0472">Membrane</keyword>